<name>A0A1J5U196_9ARCH</name>
<dbReference type="InterPro" id="IPR011004">
    <property type="entry name" value="Trimer_LpxA-like_sf"/>
</dbReference>
<evidence type="ECO:0000259" key="14">
    <source>
        <dbReference type="Pfam" id="PF00483"/>
    </source>
</evidence>
<feature type="domain" description="Nucleotidyl transferase" evidence="14">
    <location>
        <begin position="3"/>
        <end position="119"/>
    </location>
</feature>
<evidence type="ECO:0000313" key="16">
    <source>
        <dbReference type="EMBL" id="OIR22280.1"/>
    </source>
</evidence>
<evidence type="ECO:0000256" key="13">
    <source>
        <dbReference type="ARBA" id="ARBA00048493"/>
    </source>
</evidence>
<dbReference type="AlphaFoldDB" id="A0A1J5U196"/>
<comment type="pathway">
    <text evidence="2">Nucleotide-sugar biosynthesis; UDP-N-acetyl-alpha-D-glucosamine biosynthesis; UDP-N-acetyl-alpha-D-glucosamine from N-acetyl-alpha-D-glucosamine 1-phosphate: step 1/1.</text>
</comment>
<dbReference type="InterPro" id="IPR029044">
    <property type="entry name" value="Nucleotide-diphossugar_trans"/>
</dbReference>
<protein>
    <recommendedName>
        <fullName evidence="7">Bifunctional protein GlmU</fullName>
        <ecNumber evidence="5">2.3.1.157</ecNumber>
        <ecNumber evidence="6">2.7.7.23</ecNumber>
    </recommendedName>
</protein>
<dbReference type="PANTHER" id="PTHR43584">
    <property type="entry name" value="NUCLEOTIDYL TRANSFERASE"/>
    <property type="match status" value="1"/>
</dbReference>
<keyword evidence="9" id="KW-0548">Nucleotidyltransferase</keyword>
<evidence type="ECO:0000256" key="9">
    <source>
        <dbReference type="ARBA" id="ARBA00022695"/>
    </source>
</evidence>
<dbReference type="Proteomes" id="UP000183615">
    <property type="component" value="Unassembled WGS sequence"/>
</dbReference>
<evidence type="ECO:0000259" key="15">
    <source>
        <dbReference type="Pfam" id="PF25087"/>
    </source>
</evidence>
<evidence type="ECO:0000256" key="12">
    <source>
        <dbReference type="ARBA" id="ARBA00048247"/>
    </source>
</evidence>
<comment type="similarity">
    <text evidence="4">In the N-terminal section; belongs to the N-acetylglucosamine-1-phosphate uridyltransferase family.</text>
</comment>
<dbReference type="InterPro" id="IPR018357">
    <property type="entry name" value="Hexapep_transf_CS"/>
</dbReference>
<dbReference type="Gene3D" id="2.160.10.10">
    <property type="entry name" value="Hexapeptide repeat proteins"/>
    <property type="match status" value="1"/>
</dbReference>
<comment type="catalytic activity">
    <reaction evidence="13">
        <text>N-acetyl-alpha-D-glucosamine 1-phosphate + UTP + H(+) = UDP-N-acetyl-alpha-D-glucosamine + diphosphate</text>
        <dbReference type="Rhea" id="RHEA:13509"/>
        <dbReference type="ChEBI" id="CHEBI:15378"/>
        <dbReference type="ChEBI" id="CHEBI:33019"/>
        <dbReference type="ChEBI" id="CHEBI:46398"/>
        <dbReference type="ChEBI" id="CHEBI:57705"/>
        <dbReference type="ChEBI" id="CHEBI:57776"/>
        <dbReference type="EC" id="2.7.7.23"/>
    </reaction>
</comment>
<evidence type="ECO:0000256" key="11">
    <source>
        <dbReference type="ARBA" id="ARBA00023315"/>
    </source>
</evidence>
<keyword evidence="10" id="KW-0511">Multifunctional enzyme</keyword>
<dbReference type="SUPFAM" id="SSF51161">
    <property type="entry name" value="Trimeric LpxA-like enzymes"/>
    <property type="match status" value="1"/>
</dbReference>
<dbReference type="InterPro" id="IPR001451">
    <property type="entry name" value="Hexapep"/>
</dbReference>
<evidence type="ECO:0000256" key="10">
    <source>
        <dbReference type="ARBA" id="ARBA00023268"/>
    </source>
</evidence>
<evidence type="ECO:0000256" key="4">
    <source>
        <dbReference type="ARBA" id="ARBA00007947"/>
    </source>
</evidence>
<keyword evidence="11" id="KW-0012">Acyltransferase</keyword>
<dbReference type="InterPro" id="IPR050065">
    <property type="entry name" value="GlmU-like"/>
</dbReference>
<dbReference type="EC" id="2.3.1.157" evidence="5"/>
<dbReference type="Pfam" id="PF25087">
    <property type="entry name" value="GMPPB_C"/>
    <property type="match status" value="1"/>
</dbReference>
<reference evidence="16 17" key="1">
    <citation type="submission" date="2016-08" db="EMBL/GenBank/DDBJ databases">
        <title>New Insights into Marine Group III Euryarchaeota, from dark to light.</title>
        <authorList>
            <person name="Haro-Moreno J.M."/>
            <person name="Rodriguez-Valera F."/>
            <person name="Lopez-Garcia P."/>
            <person name="Moreira D."/>
            <person name="Martin-Cuadrado A.B."/>
        </authorList>
    </citation>
    <scope>NUCLEOTIDE SEQUENCE [LARGE SCALE GENOMIC DNA]</scope>
    <source>
        <strain evidence="16">CG-Epi2</strain>
    </source>
</reference>
<dbReference type="PROSITE" id="PS00101">
    <property type="entry name" value="HEXAPEP_TRANSFERASES"/>
    <property type="match status" value="1"/>
</dbReference>
<comment type="similarity">
    <text evidence="3">In the C-terminal section; belongs to the transferase hexapeptide repeat family.</text>
</comment>
<keyword evidence="8" id="KW-0808">Transferase</keyword>
<organism evidence="16 17">
    <name type="scientific">Marine Group III euryarchaeote CG-Epi2</name>
    <dbReference type="NCBI Taxonomy" id="1888996"/>
    <lineage>
        <taxon>Archaea</taxon>
        <taxon>Methanobacteriati</taxon>
        <taxon>Thermoplasmatota</taxon>
        <taxon>Thermoplasmata</taxon>
        <taxon>Candidatus Thermoprofundales</taxon>
    </lineage>
</organism>
<accession>A0A1J5U196</accession>
<evidence type="ECO:0000256" key="3">
    <source>
        <dbReference type="ARBA" id="ARBA00007707"/>
    </source>
</evidence>
<dbReference type="PANTHER" id="PTHR43584:SF8">
    <property type="entry name" value="N-ACETYLMURAMATE ALPHA-1-PHOSPHATE URIDYLYLTRANSFERASE"/>
    <property type="match status" value="1"/>
</dbReference>
<evidence type="ECO:0000256" key="2">
    <source>
        <dbReference type="ARBA" id="ARBA00005208"/>
    </source>
</evidence>
<comment type="caution">
    <text evidence="16">The sequence shown here is derived from an EMBL/GenBank/DDBJ whole genome shotgun (WGS) entry which is preliminary data.</text>
</comment>
<dbReference type="EC" id="2.7.7.23" evidence="6"/>
<evidence type="ECO:0000256" key="5">
    <source>
        <dbReference type="ARBA" id="ARBA00012225"/>
    </source>
</evidence>
<comment type="catalytic activity">
    <reaction evidence="12">
        <text>alpha-D-glucosamine 1-phosphate + acetyl-CoA = N-acetyl-alpha-D-glucosamine 1-phosphate + CoA + H(+)</text>
        <dbReference type="Rhea" id="RHEA:13725"/>
        <dbReference type="ChEBI" id="CHEBI:15378"/>
        <dbReference type="ChEBI" id="CHEBI:57287"/>
        <dbReference type="ChEBI" id="CHEBI:57288"/>
        <dbReference type="ChEBI" id="CHEBI:57776"/>
        <dbReference type="ChEBI" id="CHEBI:58516"/>
        <dbReference type="EC" id="2.3.1.157"/>
    </reaction>
</comment>
<evidence type="ECO:0000313" key="17">
    <source>
        <dbReference type="Proteomes" id="UP000183615"/>
    </source>
</evidence>
<dbReference type="Gene3D" id="3.90.550.10">
    <property type="entry name" value="Spore Coat Polysaccharide Biosynthesis Protein SpsA, Chain A"/>
    <property type="match status" value="1"/>
</dbReference>
<dbReference type="Pfam" id="PF00483">
    <property type="entry name" value="NTP_transferase"/>
    <property type="match status" value="1"/>
</dbReference>
<dbReference type="GO" id="GO:0019134">
    <property type="term" value="F:glucosamine-1-phosphate N-acetyltransferase activity"/>
    <property type="evidence" value="ECO:0007669"/>
    <property type="project" value="UniProtKB-EC"/>
</dbReference>
<dbReference type="EMBL" id="MIYZ01000019">
    <property type="protein sequence ID" value="OIR22280.1"/>
    <property type="molecule type" value="Genomic_DNA"/>
</dbReference>
<dbReference type="SUPFAM" id="SSF53448">
    <property type="entry name" value="Nucleotide-diphospho-sugar transferases"/>
    <property type="match status" value="1"/>
</dbReference>
<dbReference type="Pfam" id="PF14602">
    <property type="entry name" value="Hexapep_2"/>
    <property type="match status" value="1"/>
</dbReference>
<evidence type="ECO:0000256" key="6">
    <source>
        <dbReference type="ARBA" id="ARBA00012457"/>
    </source>
</evidence>
<dbReference type="GO" id="GO:0003977">
    <property type="term" value="F:UDP-N-acetylglucosamine diphosphorylase activity"/>
    <property type="evidence" value="ECO:0007669"/>
    <property type="project" value="UniProtKB-EC"/>
</dbReference>
<proteinExistence type="inferred from homology"/>
<gene>
    <name evidence="16" type="ORF">BET99_04845</name>
</gene>
<dbReference type="InterPro" id="IPR056729">
    <property type="entry name" value="GMPPB_C"/>
</dbReference>
<dbReference type="InterPro" id="IPR005835">
    <property type="entry name" value="NTP_transferase_dom"/>
</dbReference>
<sequence>MQAIILTAGEGARLSGWTTNKPKGMINLGNRPILDYLVRAITNSGIKEINMVVGYGKNSVMSYFGDGTSFNCKINYLFQDERTGTIEALRIGLDGINDEFILVPGDNFVSSNAFKNLRKFNTNVLLSGQAERWSKWGEIELVGGKAKITFTNPNAYGRIHFTGIMKINKSLALRLIELSGSHLGEALQALGSEYPFEVVKADYWHNIVYPWDLISGNSMALRDNLLYKNGKIEANVSIKGDVSIGRGTVIRSGTYLQGPLSIGDNCDVGPNSVIGPSVSIGDNTTIGAFTEIVDSIIMKNCEIGSYCSLKGSVVGEDNILGSHCVAVPTNRNIIYLGQEFSISNRGAMVGDGCLIGSRAVLEGGSILLSNATIGEGEFYNAVFQGDSI</sequence>
<feature type="domain" description="Mannose-1-phosphate guanyltransferase C-terminal" evidence="15">
    <location>
        <begin position="257"/>
        <end position="325"/>
    </location>
</feature>
<comment type="pathway">
    <text evidence="1">Nucleotide-sugar biosynthesis; UDP-N-acetyl-alpha-D-glucosamine biosynthesis; N-acetyl-alpha-D-glucosamine 1-phosphate from alpha-D-glucosamine 6-phosphate (route II): step 2/2.</text>
</comment>
<evidence type="ECO:0000256" key="7">
    <source>
        <dbReference type="ARBA" id="ARBA00013414"/>
    </source>
</evidence>
<evidence type="ECO:0000256" key="8">
    <source>
        <dbReference type="ARBA" id="ARBA00022679"/>
    </source>
</evidence>
<evidence type="ECO:0000256" key="1">
    <source>
        <dbReference type="ARBA" id="ARBA00005166"/>
    </source>
</evidence>